<protein>
    <submittedName>
        <fullName evidence="1">Uncharacterized protein</fullName>
    </submittedName>
</protein>
<evidence type="ECO:0000313" key="1">
    <source>
        <dbReference type="EMBL" id="ATP11285.1"/>
    </source>
</evidence>
<dbReference type="AlphaFoldDB" id="A0A2D1QM12"/>
<sequence length="56" mass="6785">MRFVTLKFFFRHDRPSKLTLSTRWQANHRTVYMMDLNLVGKRGWCWQPGSIAELTR</sequence>
<dbReference type="EMBL" id="CP022426">
    <property type="protein sequence ID" value="ATP11285.1"/>
    <property type="molecule type" value="Genomic_DNA"/>
</dbReference>
<organism evidence="1 2">
    <name type="scientific">Aeromonas salmonicida subsp. pectinolytica 34mel</name>
    <dbReference type="NCBI Taxonomy" id="1324960"/>
    <lineage>
        <taxon>Bacteria</taxon>
        <taxon>Pseudomonadati</taxon>
        <taxon>Pseudomonadota</taxon>
        <taxon>Gammaproteobacteria</taxon>
        <taxon>Aeromonadales</taxon>
        <taxon>Aeromonadaceae</taxon>
        <taxon>Aeromonas</taxon>
    </lineage>
</organism>
<accession>A0A2D1QM12</accession>
<dbReference type="Proteomes" id="UP000222916">
    <property type="component" value="Chromosome"/>
</dbReference>
<name>A0A2D1QM12_AERSA</name>
<reference evidence="2" key="1">
    <citation type="journal article" date="2018" name="BMC Genomics">
        <title>The complete and fully assembled genome sequence of Aeromonas salmonicida subsp. pectinolytica and its comparative analysis with other Aeromonas species: investigation of the mobilome in environmental and pathogenic strains.</title>
        <authorList>
            <person name="Pfeiffer F."/>
            <person name="Zamora-Lagos M.A."/>
            <person name="Blettinger M."/>
            <person name="Yeroslaviz A."/>
            <person name="Dahl A."/>
            <person name="Gruber S."/>
            <person name="Habermann B.H."/>
        </authorList>
    </citation>
    <scope>NUCLEOTIDE SEQUENCE [LARGE SCALE GENOMIC DNA]</scope>
    <source>
        <strain evidence="2">34mel</strain>
    </source>
</reference>
<proteinExistence type="predicted"/>
<gene>
    <name evidence="1" type="ORF">Asalp_42150</name>
</gene>
<evidence type="ECO:0000313" key="2">
    <source>
        <dbReference type="Proteomes" id="UP000222916"/>
    </source>
</evidence>